<dbReference type="Pfam" id="PF13692">
    <property type="entry name" value="Glyco_trans_1_4"/>
    <property type="match status" value="1"/>
</dbReference>
<evidence type="ECO:0000259" key="1">
    <source>
        <dbReference type="Pfam" id="PF13439"/>
    </source>
</evidence>
<feature type="domain" description="Glycosyltransferase subfamily 4-like N-terminal" evidence="1">
    <location>
        <begin position="26"/>
        <end position="167"/>
    </location>
</feature>
<dbReference type="SUPFAM" id="SSF53756">
    <property type="entry name" value="UDP-Glycosyltransferase/glycogen phosphorylase"/>
    <property type="match status" value="1"/>
</dbReference>
<organism evidence="2 3">
    <name type="scientific">Caballeronia sordidicola</name>
    <name type="common">Burkholderia sordidicola</name>
    <dbReference type="NCBI Taxonomy" id="196367"/>
    <lineage>
        <taxon>Bacteria</taxon>
        <taxon>Pseudomonadati</taxon>
        <taxon>Pseudomonadota</taxon>
        <taxon>Betaproteobacteria</taxon>
        <taxon>Burkholderiales</taxon>
        <taxon>Burkholderiaceae</taxon>
        <taxon>Caballeronia</taxon>
    </lineage>
</organism>
<dbReference type="GO" id="GO:0016757">
    <property type="term" value="F:glycosyltransferase activity"/>
    <property type="evidence" value="ECO:0007669"/>
    <property type="project" value="UniProtKB-ARBA"/>
</dbReference>
<dbReference type="AlphaFoldDB" id="A0A158I263"/>
<reference evidence="2 3" key="1">
    <citation type="submission" date="2016-01" db="EMBL/GenBank/DDBJ databases">
        <authorList>
            <person name="Oliw E.H."/>
        </authorList>
    </citation>
    <scope>NUCLEOTIDE SEQUENCE [LARGE SCALE GENOMIC DNA]</scope>
    <source>
        <strain evidence="2">LMG 22029</strain>
    </source>
</reference>
<dbReference type="PANTHER" id="PTHR45947:SF3">
    <property type="entry name" value="SULFOQUINOVOSYL TRANSFERASE SQD2"/>
    <property type="match status" value="1"/>
</dbReference>
<accession>A0A158I263</accession>
<gene>
    <name evidence="2" type="ORF">AWB64_05366</name>
</gene>
<dbReference type="EMBL" id="FCOC02000024">
    <property type="protein sequence ID" value="SAL50636.1"/>
    <property type="molecule type" value="Genomic_DNA"/>
</dbReference>
<dbReference type="CDD" id="cd03801">
    <property type="entry name" value="GT4_PimA-like"/>
    <property type="match status" value="1"/>
</dbReference>
<dbReference type="Pfam" id="PF13439">
    <property type="entry name" value="Glyco_transf_4"/>
    <property type="match status" value="1"/>
</dbReference>
<sequence>MKTERGEIKASLKIIHLANHVLEIGNGIVNVVIDLACSQADAGHDVVVASAGGEYEAVLAKHGVKHVHLEQKPQLHKLPSMCRKFDELVVREKPDVVHVHMMTGALIAKIVRLWRSYRIVSTVHNEFQRSARLMGVADIVVAVSAAVEKAMIRRGIPAARMRNIENGTIDSPRRKQSVERPAVPELVHPNVVTIAGMYRRKGIAVLMDAFSRIERSKGAHLYLIGDGPDRAEFEQLMLKYAMCDRVHFLGFQTNAAAFLKQTDIFALASFNDPCPLVISEAREAGCPIVGSSVDGVPQALDFGEAGLLVPPGDVGALAGALDTLLTDSAVRADWADRAKANLDRLRVSRVSQDYLAIYEETIGREPSRIATSNGRSKTALAETETV</sequence>
<name>A0A158I263_CABSO</name>
<dbReference type="Proteomes" id="UP000054893">
    <property type="component" value="Unassembled WGS sequence"/>
</dbReference>
<keyword evidence="2" id="KW-0808">Transferase</keyword>
<proteinExistence type="predicted"/>
<dbReference type="InterPro" id="IPR028098">
    <property type="entry name" value="Glyco_trans_4-like_N"/>
</dbReference>
<dbReference type="InterPro" id="IPR050194">
    <property type="entry name" value="Glycosyltransferase_grp1"/>
</dbReference>
<evidence type="ECO:0000313" key="3">
    <source>
        <dbReference type="Proteomes" id="UP000054893"/>
    </source>
</evidence>
<dbReference type="PANTHER" id="PTHR45947">
    <property type="entry name" value="SULFOQUINOVOSYL TRANSFERASE SQD2"/>
    <property type="match status" value="1"/>
</dbReference>
<evidence type="ECO:0000313" key="2">
    <source>
        <dbReference type="EMBL" id="SAL50636.1"/>
    </source>
</evidence>
<dbReference type="RefSeq" id="WP_244164210.1">
    <property type="nucleotide sequence ID" value="NZ_FCOC02000024.1"/>
</dbReference>
<protein>
    <submittedName>
        <fullName evidence="2">Group 1 family glycosyl transferase</fullName>
    </submittedName>
</protein>
<dbReference type="Gene3D" id="3.40.50.2000">
    <property type="entry name" value="Glycogen Phosphorylase B"/>
    <property type="match status" value="2"/>
</dbReference>